<feature type="domain" description="Vps53 N-terminal" evidence="2">
    <location>
        <begin position="35"/>
        <end position="189"/>
    </location>
</feature>
<dbReference type="GeneID" id="92365810"/>
<keyword evidence="4" id="KW-1185">Reference proteome</keyword>
<feature type="coiled-coil region" evidence="1">
    <location>
        <begin position="52"/>
        <end position="79"/>
    </location>
</feature>
<dbReference type="InterPro" id="IPR039766">
    <property type="entry name" value="Vps53"/>
</dbReference>
<protein>
    <recommendedName>
        <fullName evidence="2">Vps53 N-terminal domain-containing protein</fullName>
    </recommendedName>
</protein>
<feature type="domain" description="Vps53 N-terminal" evidence="2">
    <location>
        <begin position="275"/>
        <end position="502"/>
    </location>
</feature>
<keyword evidence="1" id="KW-0175">Coiled coil</keyword>
<evidence type="ECO:0000256" key="1">
    <source>
        <dbReference type="SAM" id="Coils"/>
    </source>
</evidence>
<evidence type="ECO:0000259" key="2">
    <source>
        <dbReference type="Pfam" id="PF04100"/>
    </source>
</evidence>
<dbReference type="AlphaFoldDB" id="A0A1J4MT86"/>
<sequence length="943" mass="109523">MNTILIEEDFLLDKETERELFKLYGDFEDELQRPEFDTIEYVNKLFPNEQSLTQLDDVLNTLTKRLNNLELEIFQDINELASEDIPGIYNTVMSTLEEKFFPSLLQMDEMSKNALNSINDISDKIHTLDIAQKNLTNTIVLMKRYSMLTTAQKELEISLNNRSYKSMVPLLSVVLRLKSYFNDLISIEENFEKNLIMAEAETNLDIPNTLSVRQVKGSIVEIDTMISTLKQQIIDDFVALIDPYILFSQCLAEDQLNKSKASPPHLLNAPESFRKQMRFCCFCTDILGTEFRENVIDTFTTKLLVPYRKLFSRASTDNLMNTNISTKGNVNNQFTTGLEYLERRFGWYRRCIKEYDQQFGDIFLIQWNVPKILTEKFFLYTKSDLLQILGDVGLSISHLFLIQYSQKCHQFESQVLSRFAQSLQQQQLMHELEATKKTLSENLDIFEPETTFKEEYFITDYKENNTQDQSQSLPNVRGLLTSCFIVYILLYFDSKKQDFTNSIIPNLIENSEILQTPTPVTKYMTLQNSIDMVPFIWSSSTILFQQINSILLSIEHMLIFDEICQYFIIFIIDIVTKYISDISKIKEDRAENPVIKTRTTNTSLESIVEAVVTTVSQTSISRSTPSDLYSVNNLFLEYKSVTLGTTMYLDWMLLRLQTIIAEKLQVSDNHTKKHICKFEGEGGNEILDEHQVLNTSYQNNKINKFSRLTLSNGTKPKSEVTNNEKVAQFNKISSNHQSNSYLNINGQFDKGNISHYPNNYSTQIYPVLVSLSQKFCEFTCNLRILIINDIFEQFTHPITSLLSQLFRTLNGEIEETLPLENSTNCSRQVDSITRISNVELIDKFLTESLLNITKSIPKIFFYHICSRITMFIINKIWDILNSKVTLHNAHKQDFLEDELDKLSSLLLRLPSLSSSYVPRTYVNYIKDSFKKYSEHFNRQITFD</sequence>
<reference evidence="3 4" key="1">
    <citation type="submission" date="2016-10" db="EMBL/GenBank/DDBJ databases">
        <title>Reductive evolution of mitochondrial metabolism and differential evolution of invasion-related proteins in Cryptosporidium.</title>
        <authorList>
            <person name="Liu S."/>
            <person name="Roellig D.M."/>
            <person name="Guo Y."/>
            <person name="Li N."/>
            <person name="Frace M.A."/>
            <person name="Tang K."/>
            <person name="Zhang L."/>
            <person name="Feng Y."/>
            <person name="Xiao L."/>
        </authorList>
    </citation>
    <scope>NUCLEOTIDE SEQUENCE [LARGE SCALE GENOMIC DNA]</scope>
    <source>
        <strain evidence="3">30847</strain>
    </source>
</reference>
<accession>A0A1J4MT86</accession>
<comment type="caution">
    <text evidence="3">The sequence shown here is derived from an EMBL/GenBank/DDBJ whole genome shotgun (WGS) entry which is preliminary data.</text>
</comment>
<name>A0A1J4MT86_9CRYT</name>
<dbReference type="Pfam" id="PF04100">
    <property type="entry name" value="Vps53_N"/>
    <property type="match status" value="2"/>
</dbReference>
<dbReference type="GO" id="GO:0000938">
    <property type="term" value="C:GARP complex"/>
    <property type="evidence" value="ECO:0007669"/>
    <property type="project" value="InterPro"/>
</dbReference>
<dbReference type="PANTHER" id="PTHR12820">
    <property type="entry name" value="VACUOLAR SORTING PROTEIN 53"/>
    <property type="match status" value="1"/>
</dbReference>
<dbReference type="InterPro" id="IPR007234">
    <property type="entry name" value="Vps53_N"/>
</dbReference>
<dbReference type="Proteomes" id="UP000186804">
    <property type="component" value="Unassembled WGS sequence"/>
</dbReference>
<dbReference type="VEuPathDB" id="CryptoDB:cand_016250"/>
<dbReference type="GO" id="GO:0042147">
    <property type="term" value="P:retrograde transport, endosome to Golgi"/>
    <property type="evidence" value="ECO:0007669"/>
    <property type="project" value="InterPro"/>
</dbReference>
<gene>
    <name evidence="3" type="ORF">cand_016250</name>
</gene>
<dbReference type="RefSeq" id="XP_067069311.1">
    <property type="nucleotide sequence ID" value="XM_067211859.1"/>
</dbReference>
<organism evidence="3 4">
    <name type="scientific">Cryptosporidium andersoni</name>
    <dbReference type="NCBI Taxonomy" id="117008"/>
    <lineage>
        <taxon>Eukaryota</taxon>
        <taxon>Sar</taxon>
        <taxon>Alveolata</taxon>
        <taxon>Apicomplexa</taxon>
        <taxon>Conoidasida</taxon>
        <taxon>Coccidia</taxon>
        <taxon>Eucoccidiorida</taxon>
        <taxon>Eimeriorina</taxon>
        <taxon>Cryptosporidiidae</taxon>
        <taxon>Cryptosporidium</taxon>
    </lineage>
</organism>
<dbReference type="EMBL" id="LRBS01000034">
    <property type="protein sequence ID" value="OII77465.1"/>
    <property type="molecule type" value="Genomic_DNA"/>
</dbReference>
<evidence type="ECO:0000313" key="4">
    <source>
        <dbReference type="Proteomes" id="UP000186804"/>
    </source>
</evidence>
<dbReference type="PANTHER" id="PTHR12820:SF0">
    <property type="entry name" value="VACUOLAR PROTEIN SORTING-ASSOCIATED PROTEIN 53 HOMOLOG"/>
    <property type="match status" value="1"/>
</dbReference>
<proteinExistence type="predicted"/>
<dbReference type="GO" id="GO:0005829">
    <property type="term" value="C:cytosol"/>
    <property type="evidence" value="ECO:0007669"/>
    <property type="project" value="GOC"/>
</dbReference>
<evidence type="ECO:0000313" key="3">
    <source>
        <dbReference type="EMBL" id="OII77465.1"/>
    </source>
</evidence>
<dbReference type="OrthoDB" id="10261632at2759"/>